<gene>
    <name evidence="1" type="ORF">F2Q69_00062417</name>
</gene>
<proteinExistence type="predicted"/>
<evidence type="ECO:0000313" key="2">
    <source>
        <dbReference type="Proteomes" id="UP000712600"/>
    </source>
</evidence>
<evidence type="ECO:0000313" key="1">
    <source>
        <dbReference type="EMBL" id="KAF3575294.1"/>
    </source>
</evidence>
<dbReference type="EMBL" id="QGKX02000095">
    <property type="protein sequence ID" value="KAF3575294.1"/>
    <property type="molecule type" value="Genomic_DNA"/>
</dbReference>
<reference evidence="1" key="1">
    <citation type="submission" date="2019-12" db="EMBL/GenBank/DDBJ databases">
        <title>Genome sequencing and annotation of Brassica cretica.</title>
        <authorList>
            <person name="Studholme D.J."/>
            <person name="Sarris P."/>
        </authorList>
    </citation>
    <scope>NUCLEOTIDE SEQUENCE</scope>
    <source>
        <strain evidence="1">PFS-109/04</strain>
        <tissue evidence="1">Leaf</tissue>
    </source>
</reference>
<dbReference type="AlphaFoldDB" id="A0A8S9RPM1"/>
<accession>A0A8S9RPM1</accession>
<organism evidence="1 2">
    <name type="scientific">Brassica cretica</name>
    <name type="common">Mustard</name>
    <dbReference type="NCBI Taxonomy" id="69181"/>
    <lineage>
        <taxon>Eukaryota</taxon>
        <taxon>Viridiplantae</taxon>
        <taxon>Streptophyta</taxon>
        <taxon>Embryophyta</taxon>
        <taxon>Tracheophyta</taxon>
        <taxon>Spermatophyta</taxon>
        <taxon>Magnoliopsida</taxon>
        <taxon>eudicotyledons</taxon>
        <taxon>Gunneridae</taxon>
        <taxon>Pentapetalae</taxon>
        <taxon>rosids</taxon>
        <taxon>malvids</taxon>
        <taxon>Brassicales</taxon>
        <taxon>Brassicaceae</taxon>
        <taxon>Brassiceae</taxon>
        <taxon>Brassica</taxon>
    </lineage>
</organism>
<protein>
    <submittedName>
        <fullName evidence="1">Uncharacterized protein</fullName>
    </submittedName>
</protein>
<name>A0A8S9RPM1_BRACR</name>
<comment type="caution">
    <text evidence="1">The sequence shown here is derived from an EMBL/GenBank/DDBJ whole genome shotgun (WGS) entry which is preliminary data.</text>
</comment>
<sequence>MFELLGGTSLAGTLDLPQGDLDPVVRVVLLLRGGADGPPARTLGCLLVVWPGSPCGVCVCVLRGSPSSVVFGRVRCASDDSLRLLVRLTFKYVLLLFPFRKWLCAFGAASTAISSFHQRGVALKRKNTELGSLVSGQGVGQDLPLIQIVLKRGVWIAFISARFVRRFCAAYTVRGSWCAHSSSVHGVLLRRCYEKSGIRGNEVNPTFLRSTSMVENMDCIFEDLRNRLTDGVG</sequence>
<dbReference type="Proteomes" id="UP000712600">
    <property type="component" value="Unassembled WGS sequence"/>
</dbReference>